<keyword evidence="2" id="KW-1185">Reference proteome</keyword>
<sequence>MSLLGRYASRYTTSEFDVDARNSCQAGNIGPNSDLVDIACADFGSVRIHCWPGTESSFHGGRRRWGRRRESNAAIVPFRLQAGQSMRCKVKLVERDLQFAAKQPDVGCIGLRSAPSSTTVPTCDGKEVCLIELPAPDSVSGPGQSVTLATPWLFNSEPITSNDGFARTARWTWTANDHKPCILHGAAVVQHPNQPFLVTCKVRGEASIPLANEKVKVKLKLRFDSDELGPRLWYFHPQEPESDLLSFEQAIAGLNAEIKEMNMKDCIRESQRSNDSLTLV</sequence>
<reference evidence="1 2" key="1">
    <citation type="submission" date="2023-08" db="EMBL/GenBank/DDBJ databases">
        <title>Black Yeasts Isolated from many extreme environments.</title>
        <authorList>
            <person name="Coleine C."/>
            <person name="Stajich J.E."/>
            <person name="Selbmann L."/>
        </authorList>
    </citation>
    <scope>NUCLEOTIDE SEQUENCE [LARGE SCALE GENOMIC DNA]</scope>
    <source>
        <strain evidence="1 2">CCFEE 5885</strain>
    </source>
</reference>
<evidence type="ECO:0000313" key="1">
    <source>
        <dbReference type="EMBL" id="KAK5074599.1"/>
    </source>
</evidence>
<comment type="caution">
    <text evidence="1">The sequence shown here is derived from an EMBL/GenBank/DDBJ whole genome shotgun (WGS) entry which is preliminary data.</text>
</comment>
<proteinExistence type="predicted"/>
<dbReference type="EMBL" id="JAVRRG010000271">
    <property type="protein sequence ID" value="KAK5074599.1"/>
    <property type="molecule type" value="Genomic_DNA"/>
</dbReference>
<evidence type="ECO:0000313" key="2">
    <source>
        <dbReference type="Proteomes" id="UP001345013"/>
    </source>
</evidence>
<gene>
    <name evidence="1" type="ORF">LTR24_010070</name>
</gene>
<protein>
    <submittedName>
        <fullName evidence="1">Uncharacterized protein</fullName>
    </submittedName>
</protein>
<organism evidence="1 2">
    <name type="scientific">Lithohypha guttulata</name>
    <dbReference type="NCBI Taxonomy" id="1690604"/>
    <lineage>
        <taxon>Eukaryota</taxon>
        <taxon>Fungi</taxon>
        <taxon>Dikarya</taxon>
        <taxon>Ascomycota</taxon>
        <taxon>Pezizomycotina</taxon>
        <taxon>Eurotiomycetes</taxon>
        <taxon>Chaetothyriomycetidae</taxon>
        <taxon>Chaetothyriales</taxon>
        <taxon>Trichomeriaceae</taxon>
        <taxon>Lithohypha</taxon>
    </lineage>
</organism>
<dbReference type="Proteomes" id="UP001345013">
    <property type="component" value="Unassembled WGS sequence"/>
</dbReference>
<name>A0ABR0JV26_9EURO</name>
<accession>A0ABR0JV26</accession>